<dbReference type="Proteomes" id="UP000837857">
    <property type="component" value="Chromosome 18"/>
</dbReference>
<name>A0ABN8I6Z0_9NEOP</name>
<keyword evidence="2" id="KW-1185">Reference proteome</keyword>
<feature type="non-terminal residue" evidence="1">
    <location>
        <position position="86"/>
    </location>
</feature>
<evidence type="ECO:0000313" key="2">
    <source>
        <dbReference type="Proteomes" id="UP000837857"/>
    </source>
</evidence>
<gene>
    <name evidence="1" type="ORF">IPOD504_LOCUS6058</name>
</gene>
<reference evidence="1" key="1">
    <citation type="submission" date="2022-03" db="EMBL/GenBank/DDBJ databases">
        <authorList>
            <person name="Martin H S."/>
        </authorList>
    </citation>
    <scope>NUCLEOTIDE SEQUENCE</scope>
</reference>
<evidence type="ECO:0000313" key="1">
    <source>
        <dbReference type="EMBL" id="CAH2048430.1"/>
    </source>
</evidence>
<proteinExistence type="predicted"/>
<accession>A0ABN8I6Z0</accession>
<protein>
    <submittedName>
        <fullName evidence="1">Uncharacterized protein</fullName>
    </submittedName>
</protein>
<sequence length="86" mass="9699">MRLIPPYKVYDRKAAFPLVGHRSPPLGPLTSLCPYSADVWHCNVHPPLAESEIVVGSHCKQNKGYEYGISSFRYPIRFVASTLRDP</sequence>
<organism evidence="1 2">
    <name type="scientific">Iphiclides podalirius</name>
    <name type="common">scarce swallowtail</name>
    <dbReference type="NCBI Taxonomy" id="110791"/>
    <lineage>
        <taxon>Eukaryota</taxon>
        <taxon>Metazoa</taxon>
        <taxon>Ecdysozoa</taxon>
        <taxon>Arthropoda</taxon>
        <taxon>Hexapoda</taxon>
        <taxon>Insecta</taxon>
        <taxon>Pterygota</taxon>
        <taxon>Neoptera</taxon>
        <taxon>Endopterygota</taxon>
        <taxon>Lepidoptera</taxon>
        <taxon>Glossata</taxon>
        <taxon>Ditrysia</taxon>
        <taxon>Papilionoidea</taxon>
        <taxon>Papilionidae</taxon>
        <taxon>Papilioninae</taxon>
        <taxon>Iphiclides</taxon>
    </lineage>
</organism>
<dbReference type="EMBL" id="OW152830">
    <property type="protein sequence ID" value="CAH2048430.1"/>
    <property type="molecule type" value="Genomic_DNA"/>
</dbReference>